<dbReference type="GO" id="GO:0008270">
    <property type="term" value="F:zinc ion binding"/>
    <property type="evidence" value="ECO:0007669"/>
    <property type="project" value="UniProtKB-KW"/>
</dbReference>
<reference evidence="6 7" key="1">
    <citation type="submission" date="2019-02" db="EMBL/GenBank/DDBJ databases">
        <title>Deep-cultivation of Planctomycetes and their phenomic and genomic characterization uncovers novel biology.</title>
        <authorList>
            <person name="Wiegand S."/>
            <person name="Jogler M."/>
            <person name="Boedeker C."/>
            <person name="Pinto D."/>
            <person name="Vollmers J."/>
            <person name="Rivas-Marin E."/>
            <person name="Kohn T."/>
            <person name="Peeters S.H."/>
            <person name="Heuer A."/>
            <person name="Rast P."/>
            <person name="Oberbeckmann S."/>
            <person name="Bunk B."/>
            <person name="Jeske O."/>
            <person name="Meyerdierks A."/>
            <person name="Storesund J.E."/>
            <person name="Kallscheuer N."/>
            <person name="Luecker S."/>
            <person name="Lage O.M."/>
            <person name="Pohl T."/>
            <person name="Merkel B.J."/>
            <person name="Hornburger P."/>
            <person name="Mueller R.-W."/>
            <person name="Bruemmer F."/>
            <person name="Labrenz M."/>
            <person name="Spormann A.M."/>
            <person name="Op Den Camp H."/>
            <person name="Overmann J."/>
            <person name="Amann R."/>
            <person name="Jetten M.S.M."/>
            <person name="Mascher T."/>
            <person name="Medema M.H."/>
            <person name="Devos D.P."/>
            <person name="Kaster A.-K."/>
            <person name="Ovreas L."/>
            <person name="Rohde M."/>
            <person name="Galperin M.Y."/>
            <person name="Jogler C."/>
        </authorList>
    </citation>
    <scope>NUCLEOTIDE SEQUENCE [LARGE SCALE GENOMIC DNA]</scope>
    <source>
        <strain evidence="6 7">Pan54</strain>
    </source>
</reference>
<keyword evidence="1" id="KW-0479">Metal-binding</keyword>
<feature type="domain" description="RanBP2-type" evidence="5">
    <location>
        <begin position="12"/>
        <end position="31"/>
    </location>
</feature>
<evidence type="ECO:0000313" key="7">
    <source>
        <dbReference type="Proteomes" id="UP000316095"/>
    </source>
</evidence>
<keyword evidence="3" id="KW-0862">Zinc</keyword>
<organism evidence="6 7">
    <name type="scientific">Rubinisphaera italica</name>
    <dbReference type="NCBI Taxonomy" id="2527969"/>
    <lineage>
        <taxon>Bacteria</taxon>
        <taxon>Pseudomonadati</taxon>
        <taxon>Planctomycetota</taxon>
        <taxon>Planctomycetia</taxon>
        <taxon>Planctomycetales</taxon>
        <taxon>Planctomycetaceae</taxon>
        <taxon>Rubinisphaera</taxon>
    </lineage>
</organism>
<evidence type="ECO:0000259" key="5">
    <source>
        <dbReference type="PROSITE" id="PS01358"/>
    </source>
</evidence>
<evidence type="ECO:0000256" key="2">
    <source>
        <dbReference type="ARBA" id="ARBA00022771"/>
    </source>
</evidence>
<keyword evidence="4" id="KW-0472">Membrane</keyword>
<feature type="transmembrane region" description="Helical" evidence="4">
    <location>
        <begin position="105"/>
        <end position="124"/>
    </location>
</feature>
<gene>
    <name evidence="6" type="ORF">Pan54_32750</name>
</gene>
<protein>
    <recommendedName>
        <fullName evidence="5">RanBP2-type domain-containing protein</fullName>
    </recommendedName>
</protein>
<proteinExistence type="predicted"/>
<evidence type="ECO:0000256" key="1">
    <source>
        <dbReference type="ARBA" id="ARBA00022723"/>
    </source>
</evidence>
<feature type="transmembrane region" description="Helical" evidence="4">
    <location>
        <begin position="72"/>
        <end position="93"/>
    </location>
</feature>
<evidence type="ECO:0000256" key="3">
    <source>
        <dbReference type="ARBA" id="ARBA00022833"/>
    </source>
</evidence>
<name>A0A5C5XJM0_9PLAN</name>
<dbReference type="PROSITE" id="PS01358">
    <property type="entry name" value="ZF_RANBP2_1"/>
    <property type="match status" value="1"/>
</dbReference>
<dbReference type="OrthoDB" id="9814654at2"/>
<dbReference type="EMBL" id="SJPG01000001">
    <property type="protein sequence ID" value="TWT62533.1"/>
    <property type="molecule type" value="Genomic_DNA"/>
</dbReference>
<dbReference type="AlphaFoldDB" id="A0A5C5XJM0"/>
<dbReference type="RefSeq" id="WP_146504379.1">
    <property type="nucleotide sequence ID" value="NZ_SJPG01000001.1"/>
</dbReference>
<keyword evidence="7" id="KW-1185">Reference proteome</keyword>
<dbReference type="Proteomes" id="UP000316095">
    <property type="component" value="Unassembled WGS sequence"/>
</dbReference>
<evidence type="ECO:0000256" key="4">
    <source>
        <dbReference type="SAM" id="Phobius"/>
    </source>
</evidence>
<keyword evidence="4" id="KW-1133">Transmembrane helix</keyword>
<dbReference type="InterPro" id="IPR001876">
    <property type="entry name" value="Znf_RanBP2"/>
</dbReference>
<keyword evidence="2" id="KW-0863">Zinc-finger</keyword>
<sequence length="134" mass="14755">MSQETSTEIPAWNCPQCQSENDEGFEVCWSCGASAPDTTTGNDASTEKSEIKTVPVEDAINGDAMATRAFRASIIGLVIIPFSFYAIYLQILLRNVELSQSSDRLLSFSRFLVVLGLFTYWILFSGGLDHIIGF</sequence>
<keyword evidence="4" id="KW-0812">Transmembrane</keyword>
<comment type="caution">
    <text evidence="6">The sequence shown here is derived from an EMBL/GenBank/DDBJ whole genome shotgun (WGS) entry which is preliminary data.</text>
</comment>
<accession>A0A5C5XJM0</accession>
<evidence type="ECO:0000313" key="6">
    <source>
        <dbReference type="EMBL" id="TWT62533.1"/>
    </source>
</evidence>